<evidence type="ECO:0000313" key="3">
    <source>
        <dbReference type="Proteomes" id="UP000030762"/>
    </source>
</evidence>
<protein>
    <submittedName>
        <fullName evidence="2">Uncharacterized protein</fullName>
    </submittedName>
</protein>
<accession>T0PNX0</accession>
<evidence type="ECO:0000313" key="2">
    <source>
        <dbReference type="EMBL" id="EQC27119.1"/>
    </source>
</evidence>
<dbReference type="RefSeq" id="XP_008619405.1">
    <property type="nucleotide sequence ID" value="XM_008621183.1"/>
</dbReference>
<dbReference type="GeneID" id="19955747"/>
<feature type="compositionally biased region" description="Polar residues" evidence="1">
    <location>
        <begin position="412"/>
        <end position="423"/>
    </location>
</feature>
<sequence length="423" mass="47014">MLGRATVASLDALQTMAKTVLAKATRARNPTVHDVQGHLAEWKALYDVLDTIQDPVAFHAHAIALEDAYSCDASTINFAARVHQLHPMAFAQDTAMRRPPTSLQSTLSRCPHCGASIAPTTVFRLHLQQALTVCHACHGRFDYDTYKLAAYIDAHPFCAVSTTVVVDTPSLPRDGSWDTFLTLQAAAIRATGPSQDAYNGAQMIQRRHMLASIRRSLNPALSLDLVHGIFRQLRFLETIGSAYDYWNDAAVLTASIERYERFMALTSPMPLVPTVDIDLVWHAHLTQPEHYARYCYRVRGAVLDHNDSKRSLLQSLERTRALWQHAFNEPYTKLSSMTAVGTPVTEMPPSRWGTVLVPYNTTALVNRILLSTAPTRKPQPSMDGTSGDHYLCDSSWPYYYQRRTTTEESEDASNSGSDGCSGD</sequence>
<proteinExistence type="predicted"/>
<reference evidence="2 3" key="1">
    <citation type="submission" date="2012-04" db="EMBL/GenBank/DDBJ databases">
        <title>The Genome Sequence of Saprolegnia declina VS20.</title>
        <authorList>
            <consortium name="The Broad Institute Genome Sequencing Platform"/>
            <person name="Russ C."/>
            <person name="Nusbaum C."/>
            <person name="Tyler B."/>
            <person name="van West P."/>
            <person name="Dieguez-Uribeondo J."/>
            <person name="de Bruijn I."/>
            <person name="Tripathy S."/>
            <person name="Jiang R."/>
            <person name="Young S.K."/>
            <person name="Zeng Q."/>
            <person name="Gargeya S."/>
            <person name="Fitzgerald M."/>
            <person name="Haas B."/>
            <person name="Abouelleil A."/>
            <person name="Alvarado L."/>
            <person name="Arachchi H.M."/>
            <person name="Berlin A."/>
            <person name="Chapman S.B."/>
            <person name="Goldberg J."/>
            <person name="Griggs A."/>
            <person name="Gujja S."/>
            <person name="Hansen M."/>
            <person name="Howarth C."/>
            <person name="Imamovic A."/>
            <person name="Larimer J."/>
            <person name="McCowen C."/>
            <person name="Montmayeur A."/>
            <person name="Murphy C."/>
            <person name="Neiman D."/>
            <person name="Pearson M."/>
            <person name="Priest M."/>
            <person name="Roberts A."/>
            <person name="Saif S."/>
            <person name="Shea T."/>
            <person name="Sisk P."/>
            <person name="Sykes S."/>
            <person name="Wortman J."/>
            <person name="Nusbaum C."/>
            <person name="Birren B."/>
        </authorList>
    </citation>
    <scope>NUCLEOTIDE SEQUENCE [LARGE SCALE GENOMIC DNA]</scope>
    <source>
        <strain evidence="2 3">VS20</strain>
    </source>
</reference>
<dbReference type="Pfam" id="PF07173">
    <property type="entry name" value="GRDP-like"/>
    <property type="match status" value="1"/>
</dbReference>
<dbReference type="VEuPathDB" id="FungiDB:SDRG_15020"/>
<name>T0PNX0_SAPDV</name>
<keyword evidence="3" id="KW-1185">Reference proteome</keyword>
<dbReference type="AlphaFoldDB" id="T0PNX0"/>
<dbReference type="InterPro" id="IPR009836">
    <property type="entry name" value="GRDP-like"/>
</dbReference>
<dbReference type="OrthoDB" id="67709at2759"/>
<dbReference type="eggNOG" id="ENOG502RYJ5">
    <property type="taxonomic scope" value="Eukaryota"/>
</dbReference>
<dbReference type="PANTHER" id="PTHR34365">
    <property type="entry name" value="ENOLASE (DUF1399)"/>
    <property type="match status" value="1"/>
</dbReference>
<dbReference type="EMBL" id="JH767214">
    <property type="protein sequence ID" value="EQC27119.1"/>
    <property type="molecule type" value="Genomic_DNA"/>
</dbReference>
<feature type="region of interest" description="Disordered" evidence="1">
    <location>
        <begin position="403"/>
        <end position="423"/>
    </location>
</feature>
<dbReference type="InParanoid" id="T0PNX0"/>
<evidence type="ECO:0000256" key="1">
    <source>
        <dbReference type="SAM" id="MobiDB-lite"/>
    </source>
</evidence>
<dbReference type="PANTHER" id="PTHR34365:SF7">
    <property type="entry name" value="GLYCINE-RICH DOMAIN-CONTAINING PROTEIN 1"/>
    <property type="match status" value="1"/>
</dbReference>
<dbReference type="OMA" id="PVAFHAH"/>
<gene>
    <name evidence="2" type="ORF">SDRG_15020</name>
</gene>
<organism evidence="2 3">
    <name type="scientific">Saprolegnia diclina (strain VS20)</name>
    <dbReference type="NCBI Taxonomy" id="1156394"/>
    <lineage>
        <taxon>Eukaryota</taxon>
        <taxon>Sar</taxon>
        <taxon>Stramenopiles</taxon>
        <taxon>Oomycota</taxon>
        <taxon>Saprolegniomycetes</taxon>
        <taxon>Saprolegniales</taxon>
        <taxon>Saprolegniaceae</taxon>
        <taxon>Saprolegnia</taxon>
    </lineage>
</organism>
<dbReference type="Proteomes" id="UP000030762">
    <property type="component" value="Unassembled WGS sequence"/>
</dbReference>